<evidence type="ECO:0000256" key="3">
    <source>
        <dbReference type="ARBA" id="ARBA00022490"/>
    </source>
</evidence>
<evidence type="ECO:0000256" key="4">
    <source>
        <dbReference type="ARBA" id="ARBA00022737"/>
    </source>
</evidence>
<dbReference type="InterPro" id="IPR036961">
    <property type="entry name" value="Kinesin_motor_dom_sf"/>
</dbReference>
<accession>A0ABN8RPY3</accession>
<comment type="similarity">
    <text evidence="11">Belongs to the TRAFAC class myosin-kinesin ATPase superfamily. Myosin family.</text>
</comment>
<comment type="subcellular location">
    <subcellularLocation>
        <location evidence="2">Cell projection</location>
    </subcellularLocation>
    <subcellularLocation>
        <location evidence="1">Cytoplasm</location>
        <location evidence="1">Cytoskeleton</location>
    </subcellularLocation>
</comment>
<protein>
    <recommendedName>
        <fullName evidence="12">Myosin motor domain-containing protein</fullName>
    </recommendedName>
</protein>
<evidence type="ECO:0000256" key="8">
    <source>
        <dbReference type="ARBA" id="ARBA00023175"/>
    </source>
</evidence>
<dbReference type="EMBL" id="CALNXI010001988">
    <property type="protein sequence ID" value="CAH3180954.1"/>
    <property type="molecule type" value="Genomic_DNA"/>
</dbReference>
<keyword evidence="6 11" id="KW-0067">ATP-binding</keyword>
<keyword evidence="7 11" id="KW-0518">Myosin</keyword>
<evidence type="ECO:0000256" key="6">
    <source>
        <dbReference type="ARBA" id="ARBA00022840"/>
    </source>
</evidence>
<organism evidence="13 14">
    <name type="scientific">Porites evermanni</name>
    <dbReference type="NCBI Taxonomy" id="104178"/>
    <lineage>
        <taxon>Eukaryota</taxon>
        <taxon>Metazoa</taxon>
        <taxon>Cnidaria</taxon>
        <taxon>Anthozoa</taxon>
        <taxon>Hexacorallia</taxon>
        <taxon>Scleractinia</taxon>
        <taxon>Fungiina</taxon>
        <taxon>Poritidae</taxon>
        <taxon>Porites</taxon>
    </lineage>
</organism>
<proteinExistence type="inferred from homology"/>
<evidence type="ECO:0000259" key="12">
    <source>
        <dbReference type="PROSITE" id="PS51456"/>
    </source>
</evidence>
<dbReference type="SUPFAM" id="SSF52540">
    <property type="entry name" value="P-loop containing nucleoside triphosphate hydrolases"/>
    <property type="match status" value="1"/>
</dbReference>
<keyword evidence="9" id="KW-0206">Cytoskeleton</keyword>
<evidence type="ECO:0000313" key="13">
    <source>
        <dbReference type="EMBL" id="CAH3180954.1"/>
    </source>
</evidence>
<dbReference type="PRINTS" id="PR00193">
    <property type="entry name" value="MYOSINHEAVY"/>
</dbReference>
<evidence type="ECO:0000256" key="11">
    <source>
        <dbReference type="PROSITE-ProRule" id="PRU00782"/>
    </source>
</evidence>
<dbReference type="PANTHER" id="PTHR46256">
    <property type="entry name" value="AGAP011099-PA"/>
    <property type="match status" value="1"/>
</dbReference>
<evidence type="ECO:0000256" key="2">
    <source>
        <dbReference type="ARBA" id="ARBA00004316"/>
    </source>
</evidence>
<evidence type="ECO:0000256" key="5">
    <source>
        <dbReference type="ARBA" id="ARBA00022741"/>
    </source>
</evidence>
<keyword evidence="8 11" id="KW-0505">Motor protein</keyword>
<name>A0ABN8RPY3_9CNID</name>
<sequence>MAVSEEVAENLSALDAKTVDEGTVVELLRKRYNRDEVYMAIGDILLLVNPFKPLPIYDLEVIQAYQHSKPGKRLSPHVYSKCKDILRSMRHSSKSQCCVLTGDSASGKTESLKHILLYITSTSIPTQPSLKAKFQQVQFILEAFGNAVTPQNHNSSRFALYYELFFSPEHKLSGGN</sequence>
<reference evidence="13 14" key="1">
    <citation type="submission" date="2022-05" db="EMBL/GenBank/DDBJ databases">
        <authorList>
            <consortium name="Genoscope - CEA"/>
            <person name="William W."/>
        </authorList>
    </citation>
    <scope>NUCLEOTIDE SEQUENCE [LARGE SCALE GENOMIC DNA]</scope>
</reference>
<evidence type="ECO:0000256" key="10">
    <source>
        <dbReference type="ARBA" id="ARBA00023273"/>
    </source>
</evidence>
<dbReference type="Proteomes" id="UP001159427">
    <property type="component" value="Unassembled WGS sequence"/>
</dbReference>
<gene>
    <name evidence="13" type="ORF">PEVE_00013203</name>
</gene>
<dbReference type="PROSITE" id="PS51456">
    <property type="entry name" value="MYOSIN_MOTOR"/>
    <property type="match status" value="1"/>
</dbReference>
<keyword evidence="5 11" id="KW-0547">Nucleotide-binding</keyword>
<keyword evidence="3" id="KW-0963">Cytoplasm</keyword>
<keyword evidence="10" id="KW-0966">Cell projection</keyword>
<dbReference type="InterPro" id="IPR052409">
    <property type="entry name" value="Myosin-III_kinase_activity"/>
</dbReference>
<dbReference type="PANTHER" id="PTHR46256:SF3">
    <property type="entry name" value="MYOSIN MOTOR DOMAIN-CONTAINING PROTEIN"/>
    <property type="match status" value="1"/>
</dbReference>
<evidence type="ECO:0000256" key="7">
    <source>
        <dbReference type="ARBA" id="ARBA00023123"/>
    </source>
</evidence>
<keyword evidence="11" id="KW-0009">Actin-binding</keyword>
<evidence type="ECO:0000256" key="1">
    <source>
        <dbReference type="ARBA" id="ARBA00004245"/>
    </source>
</evidence>
<dbReference type="InterPro" id="IPR027417">
    <property type="entry name" value="P-loop_NTPase"/>
</dbReference>
<keyword evidence="14" id="KW-1185">Reference proteome</keyword>
<dbReference type="Gene3D" id="3.40.850.10">
    <property type="entry name" value="Kinesin motor domain"/>
    <property type="match status" value="1"/>
</dbReference>
<comment type="caution">
    <text evidence="13">The sequence shown here is derived from an EMBL/GenBank/DDBJ whole genome shotgun (WGS) entry which is preliminary data.</text>
</comment>
<comment type="caution">
    <text evidence="11">Lacks conserved residue(s) required for the propagation of feature annotation.</text>
</comment>
<dbReference type="Pfam" id="PF00063">
    <property type="entry name" value="Myosin_head"/>
    <property type="match status" value="1"/>
</dbReference>
<evidence type="ECO:0000313" key="14">
    <source>
        <dbReference type="Proteomes" id="UP001159427"/>
    </source>
</evidence>
<feature type="binding site" evidence="11">
    <location>
        <begin position="102"/>
        <end position="109"/>
    </location>
    <ligand>
        <name>ATP</name>
        <dbReference type="ChEBI" id="CHEBI:30616"/>
    </ligand>
</feature>
<dbReference type="InterPro" id="IPR001609">
    <property type="entry name" value="Myosin_head_motor_dom-like"/>
</dbReference>
<feature type="domain" description="Myosin motor" evidence="12">
    <location>
        <begin position="8"/>
        <end position="176"/>
    </location>
</feature>
<keyword evidence="4" id="KW-0677">Repeat</keyword>
<evidence type="ECO:0000256" key="9">
    <source>
        <dbReference type="ARBA" id="ARBA00023212"/>
    </source>
</evidence>